<organism evidence="1">
    <name type="scientific">marine sediment metagenome</name>
    <dbReference type="NCBI Taxonomy" id="412755"/>
    <lineage>
        <taxon>unclassified sequences</taxon>
        <taxon>metagenomes</taxon>
        <taxon>ecological metagenomes</taxon>
    </lineage>
</organism>
<proteinExistence type="predicted"/>
<dbReference type="EMBL" id="LAZR01008617">
    <property type="protein sequence ID" value="KKM77613.1"/>
    <property type="molecule type" value="Genomic_DNA"/>
</dbReference>
<gene>
    <name evidence="1" type="ORF">LCGC14_1368290</name>
</gene>
<dbReference type="AlphaFoldDB" id="A0A0F9K6H5"/>
<sequence>MDKVFGMPIKPAPRWKFWLARMFGKTIHKEAGFVFKEWRGAIWACGKGVGV</sequence>
<name>A0A0F9K6H5_9ZZZZ</name>
<protein>
    <submittedName>
        <fullName evidence="1">Uncharacterized protein</fullName>
    </submittedName>
</protein>
<evidence type="ECO:0000313" key="1">
    <source>
        <dbReference type="EMBL" id="KKM77613.1"/>
    </source>
</evidence>
<comment type="caution">
    <text evidence="1">The sequence shown here is derived from an EMBL/GenBank/DDBJ whole genome shotgun (WGS) entry which is preliminary data.</text>
</comment>
<accession>A0A0F9K6H5</accession>
<reference evidence="1" key="1">
    <citation type="journal article" date="2015" name="Nature">
        <title>Complex archaea that bridge the gap between prokaryotes and eukaryotes.</title>
        <authorList>
            <person name="Spang A."/>
            <person name="Saw J.H."/>
            <person name="Jorgensen S.L."/>
            <person name="Zaremba-Niedzwiedzka K."/>
            <person name="Martijn J."/>
            <person name="Lind A.E."/>
            <person name="van Eijk R."/>
            <person name="Schleper C."/>
            <person name="Guy L."/>
            <person name="Ettema T.J."/>
        </authorList>
    </citation>
    <scope>NUCLEOTIDE SEQUENCE</scope>
</reference>